<comment type="caution">
    <text evidence="1">The sequence shown here is derived from an EMBL/GenBank/DDBJ whole genome shotgun (WGS) entry which is preliminary data.</text>
</comment>
<dbReference type="Proteomes" id="UP001345963">
    <property type="component" value="Unassembled WGS sequence"/>
</dbReference>
<evidence type="ECO:0000313" key="1">
    <source>
        <dbReference type="EMBL" id="MED6238018.1"/>
    </source>
</evidence>
<gene>
    <name evidence="1" type="ORF">ATANTOWER_004430</name>
</gene>
<name>A0ABU7AK76_9TELE</name>
<keyword evidence="2" id="KW-1185">Reference proteome</keyword>
<protein>
    <submittedName>
        <fullName evidence="1">Uncharacterized protein</fullName>
    </submittedName>
</protein>
<evidence type="ECO:0000313" key="2">
    <source>
        <dbReference type="Proteomes" id="UP001345963"/>
    </source>
</evidence>
<reference evidence="1 2" key="1">
    <citation type="submission" date="2021-07" db="EMBL/GenBank/DDBJ databases">
        <authorList>
            <person name="Palmer J.M."/>
        </authorList>
    </citation>
    <scope>NUCLEOTIDE SEQUENCE [LARGE SCALE GENOMIC DNA]</scope>
    <source>
        <strain evidence="1 2">AT_MEX2019</strain>
        <tissue evidence="1">Muscle</tissue>
    </source>
</reference>
<organism evidence="1 2">
    <name type="scientific">Ataeniobius toweri</name>
    <dbReference type="NCBI Taxonomy" id="208326"/>
    <lineage>
        <taxon>Eukaryota</taxon>
        <taxon>Metazoa</taxon>
        <taxon>Chordata</taxon>
        <taxon>Craniata</taxon>
        <taxon>Vertebrata</taxon>
        <taxon>Euteleostomi</taxon>
        <taxon>Actinopterygii</taxon>
        <taxon>Neopterygii</taxon>
        <taxon>Teleostei</taxon>
        <taxon>Neoteleostei</taxon>
        <taxon>Acanthomorphata</taxon>
        <taxon>Ovalentaria</taxon>
        <taxon>Atherinomorphae</taxon>
        <taxon>Cyprinodontiformes</taxon>
        <taxon>Goodeidae</taxon>
        <taxon>Ataeniobius</taxon>
    </lineage>
</organism>
<dbReference type="EMBL" id="JAHUTI010019818">
    <property type="protein sequence ID" value="MED6238018.1"/>
    <property type="molecule type" value="Genomic_DNA"/>
</dbReference>
<proteinExistence type="predicted"/>
<feature type="non-terminal residue" evidence="1">
    <location>
        <position position="83"/>
    </location>
</feature>
<sequence length="83" mass="9891">MGGRQGTPWTANPRPSETSWIYTEIELNADGLYKLDLLSICLAYLEPEKLWTRWRARSTCRSFCRRRTRWTRLFSTPCDCWSK</sequence>
<accession>A0ABU7AK76</accession>